<evidence type="ECO:0000256" key="7">
    <source>
        <dbReference type="ARBA" id="ARBA00023136"/>
    </source>
</evidence>
<evidence type="ECO:0000256" key="1">
    <source>
        <dbReference type="ARBA" id="ARBA00004651"/>
    </source>
</evidence>
<evidence type="ECO:0000256" key="3">
    <source>
        <dbReference type="ARBA" id="ARBA00022448"/>
    </source>
</evidence>
<evidence type="ECO:0000256" key="6">
    <source>
        <dbReference type="ARBA" id="ARBA00022989"/>
    </source>
</evidence>
<comment type="subcellular location">
    <subcellularLocation>
        <location evidence="1">Cell membrane</location>
        <topology evidence="1">Multi-pass membrane protein</topology>
    </subcellularLocation>
</comment>
<keyword evidence="7 8" id="KW-0472">Membrane</keyword>
<dbReference type="RefSeq" id="WP_307429115.1">
    <property type="nucleotide sequence ID" value="NZ_JAUSVK010000001.1"/>
</dbReference>
<dbReference type="Proteomes" id="UP001237448">
    <property type="component" value="Unassembled WGS sequence"/>
</dbReference>
<keyword evidence="4" id="KW-1003">Cell membrane</keyword>
<gene>
    <name evidence="9" type="ORF">J3R73_003377</name>
</gene>
<evidence type="ECO:0000256" key="2">
    <source>
        <dbReference type="ARBA" id="ARBA00007935"/>
    </source>
</evidence>
<feature type="transmembrane region" description="Helical" evidence="8">
    <location>
        <begin position="275"/>
        <end position="296"/>
    </location>
</feature>
<name>A0ABU0FHN5_9HYPH</name>
<protein>
    <submittedName>
        <fullName evidence="9">Iron complex transport system permease protein</fullName>
    </submittedName>
</protein>
<feature type="transmembrane region" description="Helical" evidence="8">
    <location>
        <begin position="456"/>
        <end position="473"/>
    </location>
</feature>
<feature type="transmembrane region" description="Helical" evidence="8">
    <location>
        <begin position="92"/>
        <end position="115"/>
    </location>
</feature>
<feature type="transmembrane region" description="Helical" evidence="8">
    <location>
        <begin position="12"/>
        <end position="33"/>
    </location>
</feature>
<reference evidence="9 10" key="1">
    <citation type="submission" date="2023-07" db="EMBL/GenBank/DDBJ databases">
        <title>Genomic Encyclopedia of Type Strains, Phase IV (KMG-IV): sequencing the most valuable type-strain genomes for metagenomic binning, comparative biology and taxonomic classification.</title>
        <authorList>
            <person name="Goeker M."/>
        </authorList>
    </citation>
    <scope>NUCLEOTIDE SEQUENCE [LARGE SCALE GENOMIC DNA]</scope>
    <source>
        <strain evidence="9 10">DSM 5896</strain>
    </source>
</reference>
<comment type="caution">
    <text evidence="9">The sequence shown here is derived from an EMBL/GenBank/DDBJ whole genome shotgun (WGS) entry which is preliminary data.</text>
</comment>
<accession>A0ABU0FHN5</accession>
<feature type="transmembrane region" description="Helical" evidence="8">
    <location>
        <begin position="239"/>
        <end position="263"/>
    </location>
</feature>
<feature type="transmembrane region" description="Helical" evidence="8">
    <location>
        <begin position="642"/>
        <end position="659"/>
    </location>
</feature>
<dbReference type="PANTHER" id="PTHR30472">
    <property type="entry name" value="FERRIC ENTEROBACTIN TRANSPORT SYSTEM PERMEASE PROTEIN"/>
    <property type="match status" value="1"/>
</dbReference>
<proteinExistence type="inferred from homology"/>
<keyword evidence="5 8" id="KW-0812">Transmembrane</keyword>
<feature type="transmembrane region" description="Helical" evidence="8">
    <location>
        <begin position="485"/>
        <end position="507"/>
    </location>
</feature>
<sequence>MTGLEDTRRLVATLVLLAMPAGILTFSCWNVQLPFSQWWQAAFTPDLDDPRQLVFHFSALPRATTAILAGTALGTAGLLLQQVLRNPLASPTTLGLEAGSQLAMTVALVMAPSLLDIGREWIALAGALIALGFVLLCAMRNRFSSIALVLAGLVTGLLCGALTVALHLLDQEYVSVLFLWGSGSLAQQDWSAPLAMAPRIGILLLLASIATRPLSVLSLDDENARSLGLPVAWIRGAGVVLAALLTATVTANVGVIGFVGLAAPQIAQFSGARRFLARLVVAPLVGALLVLSVDGAVGLLETVGVVDLPTGAATALLGAPLLIWLLPRLRRSDPPAVPSFGSVQLRNWPALVPALAGLLTLAILVAFFIGRTGGGWPAEGWHFTSLGDLIAVAPWRIPRTLVVMFAGAMLAAAGLLLQRITGNPLAAPEVLGIGTGVAFGMVLSLILAVTPSAVEQTLAGAVGGFAALALVLLASRKSGFAPDHILLVGIALSALLDAVVVAFLALGDPRATQLLSWIAGSSYAADWPNLMLTAILATALLPSTLVLTRWLDILPLGDAVTRSIGLPLPRVRLAIMGIASLLTASAVMATGPLTFVGLAGPHIARLIGVRRAVPQIVVSALIGALIMVVADTLARTVIAPRQLPAGLVAALIGLPYLVWQLGRKRS</sequence>
<dbReference type="PANTHER" id="PTHR30472:SF37">
    <property type="entry name" value="FE(3+) DICITRATE TRANSPORT SYSTEM PERMEASE PROTEIN FECD-RELATED"/>
    <property type="match status" value="1"/>
</dbReference>
<evidence type="ECO:0000313" key="10">
    <source>
        <dbReference type="Proteomes" id="UP001237448"/>
    </source>
</evidence>
<feature type="transmembrane region" description="Helical" evidence="8">
    <location>
        <begin position="348"/>
        <end position="369"/>
    </location>
</feature>
<evidence type="ECO:0000256" key="4">
    <source>
        <dbReference type="ARBA" id="ARBA00022475"/>
    </source>
</evidence>
<evidence type="ECO:0000256" key="8">
    <source>
        <dbReference type="SAM" id="Phobius"/>
    </source>
</evidence>
<dbReference type="SUPFAM" id="SSF81345">
    <property type="entry name" value="ABC transporter involved in vitamin B12 uptake, BtuC"/>
    <property type="match status" value="2"/>
</dbReference>
<keyword evidence="6 8" id="KW-1133">Transmembrane helix</keyword>
<dbReference type="NCBIfam" id="NF007866">
    <property type="entry name" value="PRK10577.1-2"/>
    <property type="match status" value="1"/>
</dbReference>
<feature type="transmembrane region" description="Helical" evidence="8">
    <location>
        <begin position="308"/>
        <end position="327"/>
    </location>
</feature>
<feature type="transmembrane region" description="Helical" evidence="8">
    <location>
        <begin position="146"/>
        <end position="167"/>
    </location>
</feature>
<feature type="transmembrane region" description="Helical" evidence="8">
    <location>
        <begin position="397"/>
        <end position="418"/>
    </location>
</feature>
<organism evidence="9 10">
    <name type="scientific">Labrys monachus</name>
    <dbReference type="NCBI Taxonomy" id="217067"/>
    <lineage>
        <taxon>Bacteria</taxon>
        <taxon>Pseudomonadati</taxon>
        <taxon>Pseudomonadota</taxon>
        <taxon>Alphaproteobacteria</taxon>
        <taxon>Hyphomicrobiales</taxon>
        <taxon>Xanthobacteraceae</taxon>
        <taxon>Labrys</taxon>
    </lineage>
</organism>
<feature type="transmembrane region" description="Helical" evidence="8">
    <location>
        <begin position="527"/>
        <end position="552"/>
    </location>
</feature>
<keyword evidence="3" id="KW-0813">Transport</keyword>
<feature type="transmembrane region" description="Helical" evidence="8">
    <location>
        <begin position="430"/>
        <end position="450"/>
    </location>
</feature>
<dbReference type="CDD" id="cd06550">
    <property type="entry name" value="TM_ABC_iron-siderophores_like"/>
    <property type="match status" value="2"/>
</dbReference>
<feature type="transmembrane region" description="Helical" evidence="8">
    <location>
        <begin position="53"/>
        <end position="80"/>
    </location>
</feature>
<dbReference type="InterPro" id="IPR000522">
    <property type="entry name" value="ABC_transptr_permease_BtuC"/>
</dbReference>
<dbReference type="Pfam" id="PF01032">
    <property type="entry name" value="FecCD"/>
    <property type="match status" value="2"/>
</dbReference>
<feature type="transmembrane region" description="Helical" evidence="8">
    <location>
        <begin position="573"/>
        <end position="600"/>
    </location>
</feature>
<evidence type="ECO:0000256" key="5">
    <source>
        <dbReference type="ARBA" id="ARBA00022692"/>
    </source>
</evidence>
<keyword evidence="10" id="KW-1185">Reference proteome</keyword>
<dbReference type="EMBL" id="JAUSVK010000001">
    <property type="protein sequence ID" value="MDQ0393585.1"/>
    <property type="molecule type" value="Genomic_DNA"/>
</dbReference>
<feature type="transmembrane region" description="Helical" evidence="8">
    <location>
        <begin position="121"/>
        <end position="139"/>
    </location>
</feature>
<feature type="transmembrane region" description="Helical" evidence="8">
    <location>
        <begin position="612"/>
        <end position="630"/>
    </location>
</feature>
<comment type="similarity">
    <text evidence="2">Belongs to the binding-protein-dependent transport system permease family. FecCD subfamily.</text>
</comment>
<dbReference type="Gene3D" id="1.10.3470.10">
    <property type="entry name" value="ABC transporter involved in vitamin B12 uptake, BtuC"/>
    <property type="match status" value="2"/>
</dbReference>
<evidence type="ECO:0000313" key="9">
    <source>
        <dbReference type="EMBL" id="MDQ0393585.1"/>
    </source>
</evidence>
<dbReference type="InterPro" id="IPR037294">
    <property type="entry name" value="ABC_BtuC-like"/>
</dbReference>